<dbReference type="FunFam" id="1.25.40.10:FF:000027">
    <property type="entry name" value="stress-induced-phosphoprotein 1 isoform X1"/>
    <property type="match status" value="1"/>
</dbReference>
<feature type="coiled-coil region" evidence="7">
    <location>
        <begin position="105"/>
        <end position="132"/>
    </location>
</feature>
<evidence type="ECO:0000256" key="6">
    <source>
        <dbReference type="PROSITE-ProRule" id="PRU00339"/>
    </source>
</evidence>
<dbReference type="Pfam" id="PF00515">
    <property type="entry name" value="TPR_1"/>
    <property type="match status" value="2"/>
</dbReference>
<dbReference type="Gene3D" id="1.10.260.100">
    <property type="match status" value="2"/>
</dbReference>
<dbReference type="Pfam" id="PF17830">
    <property type="entry name" value="STI1-HOP_DP"/>
    <property type="match status" value="2"/>
</dbReference>
<dbReference type="Gene3D" id="1.25.40.10">
    <property type="entry name" value="Tetratricopeptide repeat domain"/>
    <property type="match status" value="3"/>
</dbReference>
<dbReference type="InterPro" id="IPR041243">
    <property type="entry name" value="STI1/HOP_DP"/>
</dbReference>
<sequence>MDQVNKLKELGNAALSSEDFETAVKHYTEAIALDPSNHVLYSNRSAAHAKAENYAAALEDAIKTVELNPTWSKGYSRKGSALAYMGKFDEAIATYQKGLELEPNNAQLAEGLSQVKNQAAEAKLKAAQLMEKLRNHPQTREWLNDPEYVKMVEEMAFNPFGGVNMGKLQDKRALTTLSVMLGFDGLNESMDVDPPAPEKKSSPPPKPEEPPKPKQEDLPENRRLALQEKELGNNSYKKKEFEMAIKHYQKAVEHDPTDITFYTNMAAVYFEMKEYEKCIKECERGIEIGRENRADFKLIAKAFCRMGNAYKKMEQWKLAKTYFEKSMSEHRTPEIKTLLSEVDRKIAEEEKKAYVDPVKAEQEKELGNEYFKKGDYSTAVKHYTEAIMRNPDDPKLYSNRAACYTKLAAFDLGLKDCDQCCKLDPKFIKGWIRKGKILQGMQQHSKALTAYQKALELDPSNAEAVDGYRACSTQLHSNPEEVRKRAMADPEVQQILRDPAMRCILEQMQQDPHALQDHLKNPEVAAKIQKLLESGLIAIH</sequence>
<dbReference type="InterPro" id="IPR006636">
    <property type="entry name" value="STI1_HS-bd"/>
</dbReference>
<evidence type="ECO:0000256" key="1">
    <source>
        <dbReference type="ARBA" id="ARBA00004496"/>
    </source>
</evidence>
<dbReference type="PANTHER" id="PTHR22904:SF523">
    <property type="entry name" value="STRESS-INDUCED-PHOSPHOPROTEIN 1"/>
    <property type="match status" value="1"/>
</dbReference>
<dbReference type="InterPro" id="IPR019734">
    <property type="entry name" value="TPR_rpt"/>
</dbReference>
<dbReference type="InterPro" id="IPR011990">
    <property type="entry name" value="TPR-like_helical_dom_sf"/>
</dbReference>
<feature type="repeat" description="TPR" evidence="6">
    <location>
        <begin position="4"/>
        <end position="37"/>
    </location>
</feature>
<dbReference type="PROSITE" id="PS50293">
    <property type="entry name" value="TPR_REGION"/>
    <property type="match status" value="1"/>
</dbReference>
<dbReference type="GO" id="GO:0051879">
    <property type="term" value="F:Hsp90 protein binding"/>
    <property type="evidence" value="ECO:0007669"/>
    <property type="project" value="TreeGrafter"/>
</dbReference>
<organism evidence="10 11">
    <name type="scientific">Plutella xylostella</name>
    <name type="common">Diamondback moth</name>
    <name type="synonym">Plutella maculipennis</name>
    <dbReference type="NCBI Taxonomy" id="51655"/>
    <lineage>
        <taxon>Eukaryota</taxon>
        <taxon>Metazoa</taxon>
        <taxon>Ecdysozoa</taxon>
        <taxon>Arthropoda</taxon>
        <taxon>Hexapoda</taxon>
        <taxon>Insecta</taxon>
        <taxon>Pterygota</taxon>
        <taxon>Neoptera</taxon>
        <taxon>Endopterygota</taxon>
        <taxon>Lepidoptera</taxon>
        <taxon>Glossata</taxon>
        <taxon>Ditrysia</taxon>
        <taxon>Yponomeutoidea</taxon>
        <taxon>Plutellidae</taxon>
        <taxon>Plutella</taxon>
    </lineage>
</organism>
<keyword evidence="4 6" id="KW-0802">TPR repeat</keyword>
<evidence type="ECO:0000313" key="11">
    <source>
        <dbReference type="Proteomes" id="UP000653454"/>
    </source>
</evidence>
<feature type="repeat" description="TPR" evidence="6">
    <location>
        <begin position="360"/>
        <end position="393"/>
    </location>
</feature>
<name>A0A8S4FN37_PLUXY</name>
<keyword evidence="7" id="KW-0175">Coiled coil</keyword>
<evidence type="ECO:0000259" key="9">
    <source>
        <dbReference type="SMART" id="SM00727"/>
    </source>
</evidence>
<dbReference type="Proteomes" id="UP000653454">
    <property type="component" value="Unassembled WGS sequence"/>
</dbReference>
<feature type="compositionally biased region" description="Basic and acidic residues" evidence="8">
    <location>
        <begin position="196"/>
        <end position="220"/>
    </location>
</feature>
<protein>
    <recommendedName>
        <fullName evidence="5">Stress-induced-phosphoprotein 1</fullName>
    </recommendedName>
</protein>
<dbReference type="SMART" id="SM00028">
    <property type="entry name" value="TPR"/>
    <property type="match status" value="9"/>
</dbReference>
<evidence type="ECO:0000256" key="7">
    <source>
        <dbReference type="SAM" id="Coils"/>
    </source>
</evidence>
<comment type="caution">
    <text evidence="10">The sequence shown here is derived from an EMBL/GenBank/DDBJ whole genome shotgun (WGS) entry which is preliminary data.</text>
</comment>
<dbReference type="EMBL" id="CAJHNJ030000037">
    <property type="protein sequence ID" value="CAG9129050.1"/>
    <property type="molecule type" value="Genomic_DNA"/>
</dbReference>
<proteinExistence type="predicted"/>
<dbReference type="AlphaFoldDB" id="A0A8S4FN37"/>
<dbReference type="FunFam" id="1.25.40.10:FF:000020">
    <property type="entry name" value="Stress-induced phosphoprotein 1"/>
    <property type="match status" value="1"/>
</dbReference>
<keyword evidence="3" id="KW-0677">Repeat</keyword>
<gene>
    <name evidence="10" type="ORF">PLXY2_LOCUS9365</name>
</gene>
<feature type="domain" description="STI1" evidence="9">
    <location>
        <begin position="489"/>
        <end position="528"/>
    </location>
</feature>
<dbReference type="FunFam" id="1.25.40.10:FF:000010">
    <property type="entry name" value="Stress-induced phosphoprotein 1"/>
    <property type="match status" value="1"/>
</dbReference>
<dbReference type="SMART" id="SM00727">
    <property type="entry name" value="STI1"/>
    <property type="match status" value="2"/>
</dbReference>
<evidence type="ECO:0000256" key="2">
    <source>
        <dbReference type="ARBA" id="ARBA00022490"/>
    </source>
</evidence>
<evidence type="ECO:0000256" key="8">
    <source>
        <dbReference type="SAM" id="MobiDB-lite"/>
    </source>
</evidence>
<dbReference type="GO" id="GO:0005737">
    <property type="term" value="C:cytoplasm"/>
    <property type="evidence" value="ECO:0007669"/>
    <property type="project" value="UniProtKB-SubCell"/>
</dbReference>
<dbReference type="Pfam" id="PF13181">
    <property type="entry name" value="TPR_8"/>
    <property type="match status" value="1"/>
</dbReference>
<feature type="repeat" description="TPR" evidence="6">
    <location>
        <begin position="225"/>
        <end position="258"/>
    </location>
</feature>
<dbReference type="Pfam" id="PF13414">
    <property type="entry name" value="TPR_11"/>
    <property type="match status" value="2"/>
</dbReference>
<accession>A0A8S4FN37</accession>
<keyword evidence="11" id="KW-1185">Reference proteome</keyword>
<feature type="domain" description="STI1" evidence="9">
    <location>
        <begin position="126"/>
        <end position="165"/>
    </location>
</feature>
<evidence type="ECO:0000256" key="5">
    <source>
        <dbReference type="ARBA" id="ARBA00026193"/>
    </source>
</evidence>
<comment type="subcellular location">
    <subcellularLocation>
        <location evidence="1">Cytoplasm</location>
    </subcellularLocation>
</comment>
<reference evidence="10" key="1">
    <citation type="submission" date="2020-11" db="EMBL/GenBank/DDBJ databases">
        <authorList>
            <person name="Whiteford S."/>
        </authorList>
    </citation>
    <scope>NUCLEOTIDE SEQUENCE</scope>
</reference>
<feature type="repeat" description="TPR" evidence="6">
    <location>
        <begin position="72"/>
        <end position="105"/>
    </location>
</feature>
<feature type="region of interest" description="Disordered" evidence="8">
    <location>
        <begin position="188"/>
        <end position="220"/>
    </location>
</feature>
<dbReference type="Pfam" id="PF13432">
    <property type="entry name" value="TPR_16"/>
    <property type="match status" value="1"/>
</dbReference>
<dbReference type="FunFam" id="1.10.260.100:FF:000002">
    <property type="entry name" value="Stress-induced-phosphoprotein 1 (Hsp70/Hsp90-organizing)"/>
    <property type="match status" value="1"/>
</dbReference>
<dbReference type="PROSITE" id="PS50005">
    <property type="entry name" value="TPR"/>
    <property type="match status" value="5"/>
</dbReference>
<dbReference type="SUPFAM" id="SSF48452">
    <property type="entry name" value="TPR-like"/>
    <property type="match status" value="3"/>
</dbReference>
<keyword evidence="2" id="KW-0963">Cytoplasm</keyword>
<dbReference type="PANTHER" id="PTHR22904">
    <property type="entry name" value="TPR REPEAT CONTAINING PROTEIN"/>
    <property type="match status" value="1"/>
</dbReference>
<evidence type="ECO:0000256" key="3">
    <source>
        <dbReference type="ARBA" id="ARBA00022737"/>
    </source>
</evidence>
<evidence type="ECO:0000313" key="10">
    <source>
        <dbReference type="EMBL" id="CAG9129050.1"/>
    </source>
</evidence>
<feature type="repeat" description="TPR" evidence="6">
    <location>
        <begin position="428"/>
        <end position="461"/>
    </location>
</feature>
<evidence type="ECO:0000256" key="4">
    <source>
        <dbReference type="ARBA" id="ARBA00022803"/>
    </source>
</evidence>